<dbReference type="EMBL" id="JBHSLF010000056">
    <property type="protein sequence ID" value="MFC5346306.1"/>
    <property type="molecule type" value="Genomic_DNA"/>
</dbReference>
<dbReference type="PANTHER" id="PTHR36985:SF1">
    <property type="entry name" value="TRANSLOCATION AND ASSEMBLY MODULE SUBUNIT TAMB"/>
    <property type="match status" value="1"/>
</dbReference>
<keyword evidence="9" id="KW-1185">Reference proteome</keyword>
<reference evidence="9" key="1">
    <citation type="journal article" date="2019" name="Int. J. Syst. Evol. Microbiol.">
        <title>The Global Catalogue of Microorganisms (GCM) 10K type strain sequencing project: providing services to taxonomists for standard genome sequencing and annotation.</title>
        <authorList>
            <consortium name="The Broad Institute Genomics Platform"/>
            <consortium name="The Broad Institute Genome Sequencing Center for Infectious Disease"/>
            <person name="Wu L."/>
            <person name="Ma J."/>
        </authorList>
    </citation>
    <scope>NUCLEOTIDE SEQUENCE [LARGE SCALE GENOMIC DNA]</scope>
    <source>
        <strain evidence="9">JCM 12125</strain>
    </source>
</reference>
<sequence length="1439" mass="150108">MTDPTPKPSRRVPSVRKKKPVEVRPPEDVVTPEDIAAEIEPPAKAEKRRRTRLQAFAFFGGFALVGLLALTLLLAVGGRMYLVSDAGRELVTSFVAGKKISRYGRINVEGLQGDLFDDFTLSRVTITDEKGVWLEAHDVRVDWSYWPLITRRFHASEITARSIRLIRRPEVEPPDGKPPQPMPISVDIDKFTADIELLEGFSQEYGRWRLTGDALVPRAGDKVANVSAYSLNRPGDFLRIAATLGSKPEDLRLNLRANEAQGGPLAGSLGYSPNQPFFASALVNGEIVNAVVRTGEFTPLTVQGRYGAKGSRISGYFDFSGSDLLQPFVERIGRTARFGFATIPASDREGVQGMAWQLTSENLQSSAQGLIHLNDRSAPDGITLTLSTGSVTRLVGATSGGAATYTGVFTGDAERWELDGDVRLMQADLASYAATAIAGPLDITADRGRIGLAGDLAVTGGRSEGVVGALLGAAPRASFEASRGVDGAILLQKIDVRGQALTLNGSGGRGLTGGLSFRGRAEITDIGRIRPGAKGTFGGPIQASSARSGAPWVLSFDGRGGRMATGMEELDRLLGQTPRLQLAGNLNGGAIAIEQGLLTGAAGTAAARGLIEPQGRLRLALNWNARGPFGVGPVAIDGAMTGEGALTGTLAQPRVDLTAGFGSIAAGPLTLTQADLVLSFRKGEDASDGRVVMTAGSNYGPARAAGNFFLGGNRIRLSEVDLNAGGVTAQGSMALANNTPSSADLTFTARPGAFLASGTADGRIRLTEGAGDDTAILDVTGTNVRLANSTYLIRTFELDGRGTLNRLPFTLKADVGGGTPMGFDGSGVYSRQGEAQSVTLSGAGRVREVAFSTRNPAVIALAGDGRVARVDLSVGGGVLMGEVRQDSDAAVIQADLTSVELGSIAPDLRGRVTGRISLRGSGDDLQGSANVNLAQLRSVDAPRGLSVDGAVTATLVNDTLRIQANAAGTDAVRATADVTLPVEASAAPLRLAIARTRTMSGQVEVQGQIQPIWDVFFGGERSLAGQVDGSATLGGTLAAPLINGRLNLQQGRFRDNGVGLTLNDVTLATRFDDATALIQTFTANDGSGGTVSGDGRIGLREGSGSNFELALSRFKIIDNDIAEGRASGPLTVVRAADGNITLAGEIQIDEARIEANPPGSTGIVGMDVVEINRPGGDPVEAENGPSRGPQIGMDITLRSRGGNVRVEGRGLNVLLNVNARVRGTIAQPQLTGTANVVRGDYEFAGKRFVFDDQGSVSLSTNPNRIRLNLSAVREDPALTATIRVTGTAARPEILLTSTPALPQDEILSQVLFGRSASQLSPFEAAQLAAGVASLAGGGGFDVIGNLRELAGLDRLSFGGEASALTVAGGRYITDDVYLEIIGGGEGGAAVNVDWQVRRNLAISSEFGGQGDAALSIRWRRQSRVPGTGAQDRRPNRGAE</sequence>
<feature type="domain" description="Translocation and assembly module TamB C-terminal" evidence="7">
    <location>
        <begin position="1079"/>
        <end position="1419"/>
    </location>
</feature>
<proteinExistence type="predicted"/>
<feature type="region of interest" description="Disordered" evidence="5">
    <location>
        <begin position="1"/>
        <end position="27"/>
    </location>
</feature>
<feature type="transmembrane region" description="Helical" evidence="6">
    <location>
        <begin position="56"/>
        <end position="82"/>
    </location>
</feature>
<comment type="caution">
    <text evidence="8">The sequence shown here is derived from an EMBL/GenBank/DDBJ whole genome shotgun (WGS) entry which is preliminary data.</text>
</comment>
<evidence type="ECO:0000256" key="1">
    <source>
        <dbReference type="ARBA" id="ARBA00004167"/>
    </source>
</evidence>
<dbReference type="Pfam" id="PF04357">
    <property type="entry name" value="TamB"/>
    <property type="match status" value="1"/>
</dbReference>
<keyword evidence="3 6" id="KW-1133">Transmembrane helix</keyword>
<evidence type="ECO:0000256" key="5">
    <source>
        <dbReference type="SAM" id="MobiDB-lite"/>
    </source>
</evidence>
<keyword evidence="4 6" id="KW-0472">Membrane</keyword>
<organism evidence="8 9">
    <name type="scientific">Brevundimonas staleyi</name>
    <dbReference type="NCBI Taxonomy" id="74326"/>
    <lineage>
        <taxon>Bacteria</taxon>
        <taxon>Pseudomonadati</taxon>
        <taxon>Pseudomonadota</taxon>
        <taxon>Alphaproteobacteria</taxon>
        <taxon>Caulobacterales</taxon>
        <taxon>Caulobacteraceae</taxon>
        <taxon>Brevundimonas</taxon>
    </lineage>
</organism>
<protein>
    <submittedName>
        <fullName evidence="8">Translocation/assembly module TamB domain-containing protein</fullName>
    </submittedName>
</protein>
<evidence type="ECO:0000259" key="7">
    <source>
        <dbReference type="Pfam" id="PF04357"/>
    </source>
</evidence>
<dbReference type="PANTHER" id="PTHR36985">
    <property type="entry name" value="TRANSLOCATION AND ASSEMBLY MODULE SUBUNIT TAMB"/>
    <property type="match status" value="1"/>
</dbReference>
<comment type="subcellular location">
    <subcellularLocation>
        <location evidence="1">Membrane</location>
        <topology evidence="1">Single-pass membrane protein</topology>
    </subcellularLocation>
</comment>
<keyword evidence="2 6" id="KW-0812">Transmembrane</keyword>
<evidence type="ECO:0000313" key="8">
    <source>
        <dbReference type="EMBL" id="MFC5346306.1"/>
    </source>
</evidence>
<evidence type="ECO:0000256" key="4">
    <source>
        <dbReference type="ARBA" id="ARBA00023136"/>
    </source>
</evidence>
<gene>
    <name evidence="8" type="ORF">ACFPIE_20510</name>
</gene>
<evidence type="ECO:0000313" key="9">
    <source>
        <dbReference type="Proteomes" id="UP001596152"/>
    </source>
</evidence>
<accession>A0ABW0FYQ5</accession>
<dbReference type="Proteomes" id="UP001596152">
    <property type="component" value="Unassembled WGS sequence"/>
</dbReference>
<evidence type="ECO:0000256" key="2">
    <source>
        <dbReference type="ARBA" id="ARBA00022692"/>
    </source>
</evidence>
<name>A0ABW0FYQ5_9CAUL</name>
<evidence type="ECO:0000256" key="3">
    <source>
        <dbReference type="ARBA" id="ARBA00022989"/>
    </source>
</evidence>
<evidence type="ECO:0000256" key="6">
    <source>
        <dbReference type="SAM" id="Phobius"/>
    </source>
</evidence>
<dbReference type="InterPro" id="IPR007452">
    <property type="entry name" value="TamB_C"/>
</dbReference>
<feature type="compositionally biased region" description="Basic residues" evidence="5">
    <location>
        <begin position="8"/>
        <end position="19"/>
    </location>
</feature>